<sequence>MKSSKQALNPNICLITQREKSKGPRPLCISGYLGEIRLGGGRLSNSISFLSWRLFCLPVCHSWHSGHHIMFRLQSDEIAAVFPAIRIYQPYFGGYIQVTFRDFSSSFLTRKVCTTSGSPT</sequence>
<evidence type="ECO:0000313" key="2">
    <source>
        <dbReference type="Proteomes" id="UP000018144"/>
    </source>
</evidence>
<keyword evidence="2" id="KW-1185">Reference proteome</keyword>
<organism evidence="1 2">
    <name type="scientific">Pyronema omphalodes (strain CBS 100304)</name>
    <name type="common">Pyronema confluens</name>
    <dbReference type="NCBI Taxonomy" id="1076935"/>
    <lineage>
        <taxon>Eukaryota</taxon>
        <taxon>Fungi</taxon>
        <taxon>Dikarya</taxon>
        <taxon>Ascomycota</taxon>
        <taxon>Pezizomycotina</taxon>
        <taxon>Pezizomycetes</taxon>
        <taxon>Pezizales</taxon>
        <taxon>Pyronemataceae</taxon>
        <taxon>Pyronema</taxon>
    </lineage>
</organism>
<dbReference type="Proteomes" id="UP000018144">
    <property type="component" value="Unassembled WGS sequence"/>
</dbReference>
<protein>
    <submittedName>
        <fullName evidence="1">Uncharacterized protein</fullName>
    </submittedName>
</protein>
<proteinExistence type="predicted"/>
<evidence type="ECO:0000313" key="1">
    <source>
        <dbReference type="EMBL" id="CCX32029.1"/>
    </source>
</evidence>
<reference evidence="1 2" key="1">
    <citation type="journal article" date="2013" name="PLoS Genet.">
        <title>The genome and development-dependent transcriptomes of Pyronema confluens: a window into fungal evolution.</title>
        <authorList>
            <person name="Traeger S."/>
            <person name="Altegoer F."/>
            <person name="Freitag M."/>
            <person name="Gabaldon T."/>
            <person name="Kempken F."/>
            <person name="Kumar A."/>
            <person name="Marcet-Houben M."/>
            <person name="Poggeler S."/>
            <person name="Stajich J.E."/>
            <person name="Nowrousian M."/>
        </authorList>
    </citation>
    <scope>NUCLEOTIDE SEQUENCE [LARGE SCALE GENOMIC DNA]</scope>
    <source>
        <strain evidence="2">CBS 100304</strain>
        <tissue evidence="1">Vegetative mycelium</tissue>
    </source>
</reference>
<dbReference type="AlphaFoldDB" id="U4LIV3"/>
<accession>U4LIV3</accession>
<dbReference type="EMBL" id="HF935722">
    <property type="protein sequence ID" value="CCX32029.1"/>
    <property type="molecule type" value="Genomic_DNA"/>
</dbReference>
<gene>
    <name evidence="1" type="ORF">PCON_12233</name>
</gene>
<name>U4LIV3_PYROM</name>